<dbReference type="STRING" id="243090.RB10672"/>
<proteinExistence type="predicted"/>
<sequence length="79" mass="8933">MSTFHSRRLGGFICDGSGIAKNDAVATIPSNRFGLFLVRYRAQKHRAPYRQLVSNSIRVRLREVRSSPIFSLRNGAQVK</sequence>
<accession>Q7UKF6</accession>
<evidence type="ECO:0000313" key="1">
    <source>
        <dbReference type="EMBL" id="CAD76908.1"/>
    </source>
</evidence>
<dbReference type="EnsemblBacteria" id="CAD76908">
    <property type="protein sequence ID" value="CAD76908"/>
    <property type="gene ID" value="RB10672"/>
</dbReference>
<dbReference type="InParanoid" id="Q7UKF6"/>
<name>Q7UKF6_RHOBA</name>
<keyword evidence="2" id="KW-1185">Reference proteome</keyword>
<dbReference type="HOGENOM" id="CLU_2603659_0_0_0"/>
<dbReference type="KEGG" id="rba:RB10672"/>
<protein>
    <submittedName>
        <fullName evidence="1">Uncharacterized protein</fullName>
    </submittedName>
</protein>
<dbReference type="Proteomes" id="UP000001025">
    <property type="component" value="Chromosome"/>
</dbReference>
<evidence type="ECO:0000313" key="2">
    <source>
        <dbReference type="Proteomes" id="UP000001025"/>
    </source>
</evidence>
<organism evidence="1 2">
    <name type="scientific">Rhodopirellula baltica (strain DSM 10527 / NCIMB 13988 / SH1)</name>
    <dbReference type="NCBI Taxonomy" id="243090"/>
    <lineage>
        <taxon>Bacteria</taxon>
        <taxon>Pseudomonadati</taxon>
        <taxon>Planctomycetota</taxon>
        <taxon>Planctomycetia</taxon>
        <taxon>Pirellulales</taxon>
        <taxon>Pirellulaceae</taxon>
        <taxon>Rhodopirellula</taxon>
    </lineage>
</organism>
<gene>
    <name evidence="1" type="ordered locus">RB10672</name>
</gene>
<dbReference type="AlphaFoldDB" id="Q7UKF6"/>
<reference evidence="1 2" key="1">
    <citation type="journal article" date="2003" name="Proc. Natl. Acad. Sci. U.S.A.">
        <title>Complete genome sequence of the marine planctomycete Pirellula sp. strain 1.</title>
        <authorList>
            <person name="Gloeckner F.O."/>
            <person name="Kube M."/>
            <person name="Bauer M."/>
            <person name="Teeling H."/>
            <person name="Lombardot T."/>
            <person name="Ludwig W."/>
            <person name="Gade D."/>
            <person name="Beck A."/>
            <person name="Borzym K."/>
            <person name="Heitmann K."/>
            <person name="Rabus R."/>
            <person name="Schlesner H."/>
            <person name="Amann R."/>
            <person name="Reinhardt R."/>
        </authorList>
    </citation>
    <scope>NUCLEOTIDE SEQUENCE [LARGE SCALE GENOMIC DNA]</scope>
    <source>
        <strain evidence="2">DSM 10527 / NCIMB 13988 / SH1</strain>
    </source>
</reference>
<dbReference type="EMBL" id="BX294152">
    <property type="protein sequence ID" value="CAD76908.1"/>
    <property type="molecule type" value="Genomic_DNA"/>
</dbReference>